<dbReference type="EMBL" id="LN902841">
    <property type="protein sequence ID" value="CDS35902.1"/>
    <property type="molecule type" value="Genomic_DNA"/>
</dbReference>
<evidence type="ECO:0000313" key="1">
    <source>
        <dbReference type="EMBL" id="CDS35902.1"/>
    </source>
</evidence>
<organism evidence="1 2">
    <name type="scientific">Echinococcus multilocularis</name>
    <name type="common">Fox tapeworm</name>
    <dbReference type="NCBI Taxonomy" id="6211"/>
    <lineage>
        <taxon>Eukaryota</taxon>
        <taxon>Metazoa</taxon>
        <taxon>Spiralia</taxon>
        <taxon>Lophotrochozoa</taxon>
        <taxon>Platyhelminthes</taxon>
        <taxon>Cestoda</taxon>
        <taxon>Eucestoda</taxon>
        <taxon>Cyclophyllidea</taxon>
        <taxon>Taeniidae</taxon>
        <taxon>Echinococcus</taxon>
    </lineage>
</organism>
<name>A0A068XUA4_ECHMU</name>
<reference evidence="1" key="1">
    <citation type="journal article" date="2013" name="Nature">
        <title>The genomes of four tapeworm species reveal adaptations to parasitism.</title>
        <authorList>
            <person name="Tsai I.J."/>
            <person name="Zarowiecki M."/>
            <person name="Holroyd N."/>
            <person name="Garciarrubio A."/>
            <person name="Sanchez-Flores A."/>
            <person name="Brooks K.L."/>
            <person name="Tracey A."/>
            <person name="Bobes R.J."/>
            <person name="Fragoso G."/>
            <person name="Sciutto E."/>
            <person name="Aslett M."/>
            <person name="Beasley H."/>
            <person name="Bennett H.M."/>
            <person name="Cai J."/>
            <person name="Camicia F."/>
            <person name="Clark R."/>
            <person name="Cucher M."/>
            <person name="De Silva N."/>
            <person name="Day T.A."/>
            <person name="Deplazes P."/>
            <person name="Estrada K."/>
            <person name="Fernandez C."/>
            <person name="Holland P.W."/>
            <person name="Hou J."/>
            <person name="Hu S."/>
            <person name="Huckvale T."/>
            <person name="Hung S.S."/>
            <person name="Kamenetzky L."/>
            <person name="Keane J.A."/>
            <person name="Kiss F."/>
            <person name="Koziol U."/>
            <person name="Lambert O."/>
            <person name="Liu K."/>
            <person name="Luo X."/>
            <person name="Luo Y."/>
            <person name="Macchiaroli N."/>
            <person name="Nichol S."/>
            <person name="Paps J."/>
            <person name="Parkinson J."/>
            <person name="Pouchkina-Stantcheva N."/>
            <person name="Riddiford N."/>
            <person name="Rosenzvit M."/>
            <person name="Salinas G."/>
            <person name="Wasmuth J.D."/>
            <person name="Zamanian M."/>
            <person name="Zheng Y."/>
            <person name="Cai X."/>
            <person name="Soberon X."/>
            <person name="Olson P.D."/>
            <person name="Laclette J.P."/>
            <person name="Brehm K."/>
            <person name="Berriman M."/>
            <person name="Garciarrubio A."/>
            <person name="Bobes R.J."/>
            <person name="Fragoso G."/>
            <person name="Sanchez-Flores A."/>
            <person name="Estrada K."/>
            <person name="Cevallos M.A."/>
            <person name="Morett E."/>
            <person name="Gonzalez V."/>
            <person name="Portillo T."/>
            <person name="Ochoa-Leyva A."/>
            <person name="Jose M.V."/>
            <person name="Sciutto E."/>
            <person name="Landa A."/>
            <person name="Jimenez L."/>
            <person name="Valdes V."/>
            <person name="Carrero J.C."/>
            <person name="Larralde C."/>
            <person name="Morales-Montor J."/>
            <person name="Limon-Lason J."/>
            <person name="Soberon X."/>
            <person name="Laclette J.P."/>
        </authorList>
    </citation>
    <scope>NUCLEOTIDE SEQUENCE [LARGE SCALE GENOMIC DNA]</scope>
</reference>
<dbReference type="AlphaFoldDB" id="A0A068XUA4"/>
<sequence>MREASRDTCPPAFDFCSLCALECGNHVFPSESFTTVCCMLPGSTSANLGNKECALR</sequence>
<evidence type="ECO:0000313" key="2">
    <source>
        <dbReference type="Proteomes" id="UP000017246"/>
    </source>
</evidence>
<proteinExistence type="predicted"/>
<accession>A0A068XUA4</accession>
<reference evidence="1" key="2">
    <citation type="submission" date="2015-11" db="EMBL/GenBank/DDBJ databases">
        <authorList>
            <person name="Zhang Y."/>
            <person name="Guo Z."/>
        </authorList>
    </citation>
    <scope>NUCLEOTIDE SEQUENCE</scope>
</reference>
<protein>
    <submittedName>
        <fullName evidence="1">Uncharacterized protein</fullName>
    </submittedName>
</protein>
<keyword evidence="2" id="KW-1185">Reference proteome</keyword>
<dbReference type="Proteomes" id="UP000017246">
    <property type="component" value="Unassembled WGS sequence"/>
</dbReference>
<gene>
    <name evidence="1" type="ORF">EmuJ_001185800</name>
</gene>